<accession>A0AAD4VF45</accession>
<dbReference type="InterPro" id="IPR012337">
    <property type="entry name" value="RNaseH-like_sf"/>
</dbReference>
<comment type="caution">
    <text evidence="1">The sequence shown here is derived from an EMBL/GenBank/DDBJ whole genome shotgun (WGS) entry which is preliminary data.</text>
</comment>
<dbReference type="EMBL" id="JAJFAZ020000006">
    <property type="protein sequence ID" value="KAI5323353.1"/>
    <property type="molecule type" value="Genomic_DNA"/>
</dbReference>
<proteinExistence type="predicted"/>
<dbReference type="PANTHER" id="PTHR48475">
    <property type="entry name" value="RIBONUCLEASE H"/>
    <property type="match status" value="1"/>
</dbReference>
<dbReference type="PANTHER" id="PTHR48475:SF1">
    <property type="entry name" value="RNASE H TYPE-1 DOMAIN-CONTAINING PROTEIN"/>
    <property type="match status" value="1"/>
</dbReference>
<dbReference type="Proteomes" id="UP001054821">
    <property type="component" value="Chromosome 6"/>
</dbReference>
<evidence type="ECO:0000313" key="1">
    <source>
        <dbReference type="EMBL" id="KAI5323353.1"/>
    </source>
</evidence>
<dbReference type="InterPro" id="IPR036397">
    <property type="entry name" value="RNaseH_sf"/>
</dbReference>
<dbReference type="GO" id="GO:0003676">
    <property type="term" value="F:nucleic acid binding"/>
    <property type="evidence" value="ECO:0007669"/>
    <property type="project" value="InterPro"/>
</dbReference>
<gene>
    <name evidence="1" type="ORF">L3X38_032425</name>
</gene>
<name>A0AAD4VF45_PRUDU</name>
<dbReference type="Gene3D" id="3.30.420.10">
    <property type="entry name" value="Ribonuclease H-like superfamily/Ribonuclease H"/>
    <property type="match status" value="1"/>
</dbReference>
<dbReference type="AlphaFoldDB" id="A0AAD4VF45"/>
<keyword evidence="2" id="KW-1185">Reference proteome</keyword>
<dbReference type="SUPFAM" id="SSF53098">
    <property type="entry name" value="Ribonuclease H-like"/>
    <property type="match status" value="1"/>
</dbReference>
<organism evidence="1 2">
    <name type="scientific">Prunus dulcis</name>
    <name type="common">Almond</name>
    <name type="synonym">Amygdalus dulcis</name>
    <dbReference type="NCBI Taxonomy" id="3755"/>
    <lineage>
        <taxon>Eukaryota</taxon>
        <taxon>Viridiplantae</taxon>
        <taxon>Streptophyta</taxon>
        <taxon>Embryophyta</taxon>
        <taxon>Tracheophyta</taxon>
        <taxon>Spermatophyta</taxon>
        <taxon>Magnoliopsida</taxon>
        <taxon>eudicotyledons</taxon>
        <taxon>Gunneridae</taxon>
        <taxon>Pentapetalae</taxon>
        <taxon>rosids</taxon>
        <taxon>fabids</taxon>
        <taxon>Rosales</taxon>
        <taxon>Rosaceae</taxon>
        <taxon>Amygdaloideae</taxon>
        <taxon>Amygdaleae</taxon>
        <taxon>Prunus</taxon>
    </lineage>
</organism>
<reference evidence="1 2" key="1">
    <citation type="journal article" date="2022" name="G3 (Bethesda)">
        <title>Whole-genome sequence and methylome profiling of the almond [Prunus dulcis (Mill.) D.A. Webb] cultivar 'Nonpareil'.</title>
        <authorList>
            <person name="D'Amico-Willman K.M."/>
            <person name="Ouma W.Z."/>
            <person name="Meulia T."/>
            <person name="Sideli G.M."/>
            <person name="Gradziel T.M."/>
            <person name="Fresnedo-Ramirez J."/>
        </authorList>
    </citation>
    <scope>NUCLEOTIDE SEQUENCE [LARGE SCALE GENOMIC DNA]</scope>
    <source>
        <strain evidence="1">Clone GOH B32 T37-40</strain>
    </source>
</reference>
<evidence type="ECO:0000313" key="2">
    <source>
        <dbReference type="Proteomes" id="UP001054821"/>
    </source>
</evidence>
<protein>
    <submittedName>
        <fullName evidence="1">Uncharacterized protein</fullName>
    </submittedName>
</protein>
<sequence>MLKKMVSRNKRDWHERLPEALWAYRTTIHNSMGCTPYNLVFGSEAVLPLEVQLPSLRVALQLTNPDENANVRLAELEALDEKRLVAQQRLGSKYIKLRLQGHSTEKLSSDLSQLEIWF</sequence>